<keyword evidence="5" id="KW-0256">Endoplasmic reticulum</keyword>
<dbReference type="GO" id="GO:0042500">
    <property type="term" value="F:aspartic endopeptidase activity, intramembrane cleaving"/>
    <property type="evidence" value="ECO:0007669"/>
    <property type="project" value="InterPro"/>
</dbReference>
<feature type="region of interest" description="Disordered" evidence="8">
    <location>
        <begin position="341"/>
        <end position="390"/>
    </location>
</feature>
<evidence type="ECO:0000256" key="3">
    <source>
        <dbReference type="ARBA" id="ARBA00022692"/>
    </source>
</evidence>
<dbReference type="GO" id="GO:0006465">
    <property type="term" value="P:signal peptide processing"/>
    <property type="evidence" value="ECO:0007669"/>
    <property type="project" value="TreeGrafter"/>
</dbReference>
<feature type="transmembrane region" description="Helical" evidence="9">
    <location>
        <begin position="285"/>
        <end position="307"/>
    </location>
</feature>
<comment type="subcellular location">
    <subcellularLocation>
        <location evidence="1">Endoplasmic reticulum membrane</location>
        <topology evidence="1">Multi-pass membrane protein</topology>
    </subcellularLocation>
</comment>
<name>A0A8T1UKS8_9STRA</name>
<evidence type="ECO:0000256" key="1">
    <source>
        <dbReference type="ARBA" id="ARBA00004477"/>
    </source>
</evidence>
<evidence type="ECO:0000256" key="8">
    <source>
        <dbReference type="SAM" id="MobiDB-lite"/>
    </source>
</evidence>
<feature type="compositionally biased region" description="Basic and acidic residues" evidence="8">
    <location>
        <begin position="353"/>
        <end position="371"/>
    </location>
</feature>
<feature type="transmembrane region" description="Helical" evidence="9">
    <location>
        <begin position="314"/>
        <end position="331"/>
    </location>
</feature>
<feature type="compositionally biased region" description="Acidic residues" evidence="8">
    <location>
        <begin position="341"/>
        <end position="352"/>
    </location>
</feature>
<protein>
    <recommendedName>
        <fullName evidence="12">Peptidase A22B, signal peptide peptidase</fullName>
    </recommendedName>
</protein>
<dbReference type="PANTHER" id="PTHR12174">
    <property type="entry name" value="SIGNAL PEPTIDE PEPTIDASE"/>
    <property type="match status" value="1"/>
</dbReference>
<feature type="transmembrane region" description="Helical" evidence="9">
    <location>
        <begin position="7"/>
        <end position="25"/>
    </location>
</feature>
<keyword evidence="6 9" id="KW-1133">Transmembrane helix</keyword>
<keyword evidence="4" id="KW-0378">Hydrolase</keyword>
<dbReference type="AlphaFoldDB" id="A0A8T1UKS8"/>
<keyword evidence="3 9" id="KW-0812">Transmembrane</keyword>
<evidence type="ECO:0000313" key="11">
    <source>
        <dbReference type="Proteomes" id="UP000688947"/>
    </source>
</evidence>
<comment type="similarity">
    <text evidence="2">Belongs to the peptidase A22B family.</text>
</comment>
<dbReference type="PANTHER" id="PTHR12174:SF23">
    <property type="entry name" value="MINOR HISTOCOMPATIBILITY ANTIGEN H13"/>
    <property type="match status" value="1"/>
</dbReference>
<accession>A0A8T1UKS8</accession>
<feature type="transmembrane region" description="Helical" evidence="9">
    <location>
        <begin position="145"/>
        <end position="166"/>
    </location>
</feature>
<proteinExistence type="inferred from homology"/>
<dbReference type="Pfam" id="PF04258">
    <property type="entry name" value="Peptidase_A22B"/>
    <property type="match status" value="1"/>
</dbReference>
<feature type="transmembrane region" description="Helical" evidence="9">
    <location>
        <begin position="102"/>
        <end position="124"/>
    </location>
</feature>
<evidence type="ECO:0000256" key="9">
    <source>
        <dbReference type="SAM" id="Phobius"/>
    </source>
</evidence>
<dbReference type="Proteomes" id="UP000688947">
    <property type="component" value="Unassembled WGS sequence"/>
</dbReference>
<dbReference type="SMART" id="SM00730">
    <property type="entry name" value="PSN"/>
    <property type="match status" value="1"/>
</dbReference>
<sequence length="903" mass="101524">MIDSIQNGCYVALISLMLASNFVIIPVPVQLITSASAIVYIGSTLSLKLKHAREASGEKNDEVMKAEDAYMFPLLGSGVLLGLYILFKVFDKDLVNLLLTSYFALIGAYSLTEAFSPLLSRLLFKGSPKVYKHNMKIPFYGVYKLELSTAWMLTFVFAAAFAAAWFQTKHYLLNNIFGISLSIKGIESLSLGSFKVGAILLCGLFFYDIFWVFGTDVMVTVATSFDAPIKLIFPREFATETEKQKNSILGLGDIVIPGIFVALLLRYDAHRANVTSSTQSFPKPFFHVNLLFYILGLVATVSVMFIFNAAQPALLYLVPACLGSALVTALVRGEFKELLEYSEEEEEEDSDSQEDKKDGDKKDGDDKKSKQEASPVAMKRAVETAEQPESVVEEDVLVDVTSKDVPVLLHVDTADPGASPAERYVVDHPDKPLVVPLPPTRRRKRDVLRQVSMRLYLKGKHVADDVLSNVAPSRLADAEEKAEVQLVDVKWLKPHEQIVSWERVNGLRKATLSWDAYTEPLLVDIKTGAILDGHHRYNVALQLRLKQVPAVLVDYLGDKTIHVDVWPGCGRSHLTKEEVIAMSLSPDVFPPKTSRHRFTESLPPISIPLSVLRQPPLPIEEITKQAIVTIEEMQTDALRSLERKPSLQQVSILLICGAQNLAASVTKSLFRGRLRSVDRIRESTQMDLIRRPSYDPKDFFNAIRENDPTSSFCRQKAATLEDLLSDDQERRQKFFLTRIADPTSYFYKYHFDARPQRQPKKLVVHLASLRWLKAHEHVVSWDRVDGLRRATVRWNAYLEPLLVDSATGAILDGHHRYNVGLQLELQCVPVVLVDYLEDDTITVDVWPKCGRDSLTKQEVIDMSLSDDLFPPKTSRHSFSDDLPPISVPLERLRQPLDTNFVPV</sequence>
<dbReference type="EMBL" id="JAENGZ010000206">
    <property type="protein sequence ID" value="KAG6965389.1"/>
    <property type="molecule type" value="Genomic_DNA"/>
</dbReference>
<evidence type="ECO:0000256" key="6">
    <source>
        <dbReference type="ARBA" id="ARBA00022989"/>
    </source>
</evidence>
<dbReference type="GO" id="GO:0098554">
    <property type="term" value="C:cytoplasmic side of endoplasmic reticulum membrane"/>
    <property type="evidence" value="ECO:0007669"/>
    <property type="project" value="TreeGrafter"/>
</dbReference>
<dbReference type="OrthoDB" id="58047at2759"/>
<evidence type="ECO:0000313" key="10">
    <source>
        <dbReference type="EMBL" id="KAG6965389.1"/>
    </source>
</evidence>
<dbReference type="InterPro" id="IPR006639">
    <property type="entry name" value="Preselin/SPP"/>
</dbReference>
<feature type="transmembrane region" description="Helical" evidence="9">
    <location>
        <begin position="246"/>
        <end position="265"/>
    </location>
</feature>
<feature type="transmembrane region" description="Helical" evidence="9">
    <location>
        <begin position="198"/>
        <end position="225"/>
    </location>
</feature>
<dbReference type="VEuPathDB" id="FungiDB:PC110_g17993"/>
<dbReference type="VEuPathDB" id="FungiDB:PC110_g17992"/>
<dbReference type="InterPro" id="IPR007369">
    <property type="entry name" value="Peptidase_A22B_SPP"/>
</dbReference>
<evidence type="ECO:0008006" key="12">
    <source>
        <dbReference type="Google" id="ProtNLM"/>
    </source>
</evidence>
<comment type="caution">
    <text evidence="10">The sequence shown here is derived from an EMBL/GenBank/DDBJ whole genome shotgun (WGS) entry which is preliminary data.</text>
</comment>
<dbReference type="FunFam" id="3.90.1530.10:FF:000008">
    <property type="entry name" value="12-oxophytodienoate reductase 3"/>
    <property type="match status" value="2"/>
</dbReference>
<dbReference type="GO" id="GO:0098553">
    <property type="term" value="C:lumenal side of endoplasmic reticulum membrane"/>
    <property type="evidence" value="ECO:0007669"/>
    <property type="project" value="TreeGrafter"/>
</dbReference>
<dbReference type="CDD" id="cd16400">
    <property type="entry name" value="ParB_Srx_like_nuclease"/>
    <property type="match status" value="1"/>
</dbReference>
<organism evidence="10 11">
    <name type="scientific">Phytophthora cactorum</name>
    <dbReference type="NCBI Taxonomy" id="29920"/>
    <lineage>
        <taxon>Eukaryota</taxon>
        <taxon>Sar</taxon>
        <taxon>Stramenopiles</taxon>
        <taxon>Oomycota</taxon>
        <taxon>Peronosporomycetes</taxon>
        <taxon>Peronosporales</taxon>
        <taxon>Peronosporaceae</taxon>
        <taxon>Phytophthora</taxon>
    </lineage>
</organism>
<evidence type="ECO:0000256" key="2">
    <source>
        <dbReference type="ARBA" id="ARBA00006859"/>
    </source>
</evidence>
<keyword evidence="7 9" id="KW-0472">Membrane</keyword>
<reference evidence="10" key="1">
    <citation type="submission" date="2021-01" db="EMBL/GenBank/DDBJ databases">
        <title>Phytophthora aleatoria, a newly-described species from Pinus radiata is distinct from Phytophthora cactorum isolates based on comparative genomics.</title>
        <authorList>
            <person name="Mcdougal R."/>
            <person name="Panda P."/>
            <person name="Williams N."/>
            <person name="Studholme D.J."/>
        </authorList>
    </citation>
    <scope>NUCLEOTIDE SEQUENCE</scope>
    <source>
        <strain evidence="10">NZFS 3830</strain>
    </source>
</reference>
<evidence type="ECO:0000256" key="4">
    <source>
        <dbReference type="ARBA" id="ARBA00022801"/>
    </source>
</evidence>
<evidence type="ECO:0000256" key="7">
    <source>
        <dbReference type="ARBA" id="ARBA00023136"/>
    </source>
</evidence>
<dbReference type="GO" id="GO:0033619">
    <property type="term" value="P:membrane protein proteolysis"/>
    <property type="evidence" value="ECO:0007669"/>
    <property type="project" value="TreeGrafter"/>
</dbReference>
<gene>
    <name evidence="10" type="ORF">JG687_00005465</name>
</gene>
<evidence type="ECO:0000256" key="5">
    <source>
        <dbReference type="ARBA" id="ARBA00022824"/>
    </source>
</evidence>
<feature type="transmembrane region" description="Helical" evidence="9">
    <location>
        <begin position="70"/>
        <end position="90"/>
    </location>
</feature>